<dbReference type="Proteomes" id="UP001319200">
    <property type="component" value="Unassembled WGS sequence"/>
</dbReference>
<evidence type="ECO:0000313" key="4">
    <source>
        <dbReference type="EMBL" id="MBT1697826.1"/>
    </source>
</evidence>
<dbReference type="Pfam" id="PF11680">
    <property type="entry name" value="DUF3276"/>
    <property type="match status" value="1"/>
</dbReference>
<comment type="caution">
    <text evidence="4">The sequence shown here is derived from an EMBL/GenBank/DDBJ whole genome shotgun (WGS) entry which is preliminary data.</text>
</comment>
<gene>
    <name evidence="4" type="ORF">KK083_13115</name>
</gene>
<dbReference type="InterPro" id="IPR006628">
    <property type="entry name" value="PUR-bd_fam"/>
</dbReference>
<name>A0AAP2DKJ5_9BACT</name>
<dbReference type="GO" id="GO:0032422">
    <property type="term" value="F:purine-rich negative regulatory element binding"/>
    <property type="evidence" value="ECO:0007669"/>
    <property type="project" value="InterPro"/>
</dbReference>
<dbReference type="GO" id="GO:0000977">
    <property type="term" value="F:RNA polymerase II transcription regulatory region sequence-specific DNA binding"/>
    <property type="evidence" value="ECO:0007669"/>
    <property type="project" value="InterPro"/>
</dbReference>
<keyword evidence="5" id="KW-1185">Reference proteome</keyword>
<feature type="region of interest" description="Disordered" evidence="3">
    <location>
        <begin position="96"/>
        <end position="121"/>
    </location>
</feature>
<feature type="compositionally biased region" description="Basic and acidic residues" evidence="3">
    <location>
        <begin position="110"/>
        <end position="121"/>
    </location>
</feature>
<sequence length="121" mass="14365">MEENKTNGRDEIYSAKVKAGKRTYFFDVKSTRSNDYYLTITESKKRFKEDGFTYEKHKIFLYKEDFNKFLEALTGTINHVKHELMPNVDFSQFDHAHEREEAEAATPEGRPTEIDTELKWD</sequence>
<dbReference type="RefSeq" id="WP_254163696.1">
    <property type="nucleotide sequence ID" value="NZ_JAHESF010000011.1"/>
</dbReference>
<accession>A0AAP2DKJ5</accession>
<dbReference type="Gene3D" id="3.10.450.700">
    <property type="match status" value="1"/>
</dbReference>
<evidence type="ECO:0000256" key="1">
    <source>
        <dbReference type="ARBA" id="ARBA00009251"/>
    </source>
</evidence>
<organism evidence="4 5">
    <name type="scientific">Chryseosolibacter histidini</name>
    <dbReference type="NCBI Taxonomy" id="2782349"/>
    <lineage>
        <taxon>Bacteria</taxon>
        <taxon>Pseudomonadati</taxon>
        <taxon>Bacteroidota</taxon>
        <taxon>Cytophagia</taxon>
        <taxon>Cytophagales</taxon>
        <taxon>Chryseotaleaceae</taxon>
        <taxon>Chryseosolibacter</taxon>
    </lineage>
</organism>
<dbReference type="SMART" id="SM00712">
    <property type="entry name" value="PUR"/>
    <property type="match status" value="1"/>
</dbReference>
<proteinExistence type="inferred from homology"/>
<dbReference type="EMBL" id="JAHESF010000011">
    <property type="protein sequence ID" value="MBT1697826.1"/>
    <property type="molecule type" value="Genomic_DNA"/>
</dbReference>
<protein>
    <submittedName>
        <fullName evidence="4">DUF3276 family protein</fullName>
    </submittedName>
</protein>
<dbReference type="AlphaFoldDB" id="A0AAP2DKJ5"/>
<evidence type="ECO:0000313" key="5">
    <source>
        <dbReference type="Proteomes" id="UP001319200"/>
    </source>
</evidence>
<evidence type="ECO:0000256" key="3">
    <source>
        <dbReference type="SAM" id="MobiDB-lite"/>
    </source>
</evidence>
<reference evidence="4 5" key="1">
    <citation type="submission" date="2021-05" db="EMBL/GenBank/DDBJ databases">
        <title>A Polyphasic approach of four new species of the genus Ohtaekwangia: Ohtaekwangia histidinii sp. nov., Ohtaekwangia cretensis sp. nov., Ohtaekwangia indiensis sp. nov., Ohtaekwangia reichenbachii sp. nov. from diverse environment.</title>
        <authorList>
            <person name="Octaviana S."/>
        </authorList>
    </citation>
    <scope>NUCLEOTIDE SEQUENCE [LARGE SCALE GENOMIC DNA]</scope>
    <source>
        <strain evidence="4 5">PWU4</strain>
    </source>
</reference>
<evidence type="ECO:0000256" key="2">
    <source>
        <dbReference type="ARBA" id="ARBA00023125"/>
    </source>
</evidence>
<keyword evidence="2" id="KW-0238">DNA-binding</keyword>
<comment type="similarity">
    <text evidence="1">Belongs to the PUR DNA-binding protein family.</text>
</comment>